<gene>
    <name evidence="1" type="ORF">THIOM_004867</name>
</gene>
<dbReference type="Proteomes" id="UP000076962">
    <property type="component" value="Unassembled WGS sequence"/>
</dbReference>
<accession>A0A176RUV3</accession>
<evidence type="ECO:0000313" key="2">
    <source>
        <dbReference type="Proteomes" id="UP000076962"/>
    </source>
</evidence>
<sequence>MHKTILKNFPQKKLKFNTPERYEVSEAKPTYVGGGGFRSALPTLHTFQSITTTNFI</sequence>
<name>A0A176RUV3_9GAMM</name>
<proteinExistence type="predicted"/>
<keyword evidence="2" id="KW-1185">Reference proteome</keyword>
<evidence type="ECO:0000313" key="1">
    <source>
        <dbReference type="EMBL" id="OAD19496.1"/>
    </source>
</evidence>
<reference evidence="1 2" key="1">
    <citation type="submission" date="2016-05" db="EMBL/GenBank/DDBJ databases">
        <title>Single-cell genome of chain-forming Candidatus Thiomargarita nelsonii and comparison to other large sulfur-oxidizing bacteria.</title>
        <authorList>
            <person name="Winkel M."/>
            <person name="Salman V."/>
            <person name="Woyke T."/>
            <person name="Schulz-Vogt H."/>
            <person name="Richter M."/>
            <person name="Flood B."/>
            <person name="Bailey J."/>
            <person name="Amann R."/>
            <person name="Mussmann M."/>
        </authorList>
    </citation>
    <scope>NUCLEOTIDE SEQUENCE [LARGE SCALE GENOMIC DNA]</scope>
    <source>
        <strain evidence="1 2">THI036</strain>
    </source>
</reference>
<organism evidence="1 2">
    <name type="scientific">Candidatus Thiomargarita nelsonii</name>
    <dbReference type="NCBI Taxonomy" id="1003181"/>
    <lineage>
        <taxon>Bacteria</taxon>
        <taxon>Pseudomonadati</taxon>
        <taxon>Pseudomonadota</taxon>
        <taxon>Gammaproteobacteria</taxon>
        <taxon>Thiotrichales</taxon>
        <taxon>Thiotrichaceae</taxon>
        <taxon>Thiomargarita</taxon>
    </lineage>
</organism>
<dbReference type="AlphaFoldDB" id="A0A176RUV3"/>
<dbReference type="EMBL" id="LUTY01002781">
    <property type="protein sequence ID" value="OAD19496.1"/>
    <property type="molecule type" value="Genomic_DNA"/>
</dbReference>
<comment type="caution">
    <text evidence="1">The sequence shown here is derived from an EMBL/GenBank/DDBJ whole genome shotgun (WGS) entry which is preliminary data.</text>
</comment>
<protein>
    <submittedName>
        <fullName evidence="1">Uncharacterized protein</fullName>
    </submittedName>
</protein>